<dbReference type="EMBL" id="JABSTQ010006752">
    <property type="protein sequence ID" value="KAG0436736.1"/>
    <property type="molecule type" value="Genomic_DNA"/>
</dbReference>
<proteinExistence type="predicted"/>
<accession>A0AC60QPP7</accession>
<dbReference type="Proteomes" id="UP000805193">
    <property type="component" value="Unassembled WGS sequence"/>
</dbReference>
<comment type="caution">
    <text evidence="1">The sequence shown here is derived from an EMBL/GenBank/DDBJ whole genome shotgun (WGS) entry which is preliminary data.</text>
</comment>
<evidence type="ECO:0000313" key="1">
    <source>
        <dbReference type="EMBL" id="KAG0436736.1"/>
    </source>
</evidence>
<reference evidence="1 2" key="1">
    <citation type="journal article" date="2020" name="Cell">
        <title>Large-Scale Comparative Analyses of Tick Genomes Elucidate Their Genetic Diversity and Vector Capacities.</title>
        <authorList>
            <consortium name="Tick Genome and Microbiome Consortium (TIGMIC)"/>
            <person name="Jia N."/>
            <person name="Wang J."/>
            <person name="Shi W."/>
            <person name="Du L."/>
            <person name="Sun Y."/>
            <person name="Zhan W."/>
            <person name="Jiang J.F."/>
            <person name="Wang Q."/>
            <person name="Zhang B."/>
            <person name="Ji P."/>
            <person name="Bell-Sakyi L."/>
            <person name="Cui X.M."/>
            <person name="Yuan T.T."/>
            <person name="Jiang B.G."/>
            <person name="Yang W.F."/>
            <person name="Lam T.T."/>
            <person name="Chang Q.C."/>
            <person name="Ding S.J."/>
            <person name="Wang X.J."/>
            <person name="Zhu J.G."/>
            <person name="Ruan X.D."/>
            <person name="Zhao L."/>
            <person name="Wei J.T."/>
            <person name="Ye R.Z."/>
            <person name="Que T.C."/>
            <person name="Du C.H."/>
            <person name="Zhou Y.H."/>
            <person name="Cheng J.X."/>
            <person name="Dai P.F."/>
            <person name="Guo W.B."/>
            <person name="Han X.H."/>
            <person name="Huang E.J."/>
            <person name="Li L.F."/>
            <person name="Wei W."/>
            <person name="Gao Y.C."/>
            <person name="Liu J.Z."/>
            <person name="Shao H.Z."/>
            <person name="Wang X."/>
            <person name="Wang C.C."/>
            <person name="Yang T.C."/>
            <person name="Huo Q.B."/>
            <person name="Li W."/>
            <person name="Chen H.Y."/>
            <person name="Chen S.E."/>
            <person name="Zhou L.G."/>
            <person name="Ni X.B."/>
            <person name="Tian J.H."/>
            <person name="Sheng Y."/>
            <person name="Liu T."/>
            <person name="Pan Y.S."/>
            <person name="Xia L.Y."/>
            <person name="Li J."/>
            <person name="Zhao F."/>
            <person name="Cao W.C."/>
        </authorList>
    </citation>
    <scope>NUCLEOTIDE SEQUENCE [LARGE SCALE GENOMIC DNA]</scope>
    <source>
        <strain evidence="1">Iper-2018</strain>
    </source>
</reference>
<keyword evidence="2" id="KW-1185">Reference proteome</keyword>
<evidence type="ECO:0000313" key="2">
    <source>
        <dbReference type="Proteomes" id="UP000805193"/>
    </source>
</evidence>
<name>A0AC60QPP7_IXOPE</name>
<organism evidence="1 2">
    <name type="scientific">Ixodes persulcatus</name>
    <name type="common">Taiga tick</name>
    <dbReference type="NCBI Taxonomy" id="34615"/>
    <lineage>
        <taxon>Eukaryota</taxon>
        <taxon>Metazoa</taxon>
        <taxon>Ecdysozoa</taxon>
        <taxon>Arthropoda</taxon>
        <taxon>Chelicerata</taxon>
        <taxon>Arachnida</taxon>
        <taxon>Acari</taxon>
        <taxon>Parasitiformes</taxon>
        <taxon>Ixodida</taxon>
        <taxon>Ixodoidea</taxon>
        <taxon>Ixodidae</taxon>
        <taxon>Ixodinae</taxon>
        <taxon>Ixodes</taxon>
    </lineage>
</organism>
<protein>
    <submittedName>
        <fullName evidence="1">Uncharacterized protein</fullName>
    </submittedName>
</protein>
<gene>
    <name evidence="1" type="ORF">HPB47_017784</name>
</gene>
<sequence>MENPSARVPHPSFTTRTNGCSTDSNGRSRNAPTFDSNCKLGRHSRHQIQKQHPHLSCARWRHDPNLLHLREREALRPRPFNKKFTKLLPKCCRTQRGSPVSPHNSTASGRHRLTRTNTTRKSKAYIVWQSNCRGYGKKSGHFQQHINALTAEDQPDVIALQEPRRLDKLSGYVTFGCDNSKKTQVTTLVKRNVPVILHDTGISTIDHLLIEIIAPKKADTRSLFVLNIYSCPRSKHTFAKFFHAALEIARKQPLLVVGDFNAPHPAWGYRTKSRQHWTDTHESGISLITHPDQPTRHGDIRQNDTTPDLAFPKHVKDVIWSDTGEDLGSDHFVVPIDATAGPTQRRGKPCTVIEWDKYRSLLEEQHVDDIRDIDLWSDWIRTTTDHATKDTLQAAIDAVEDYVTPRGLACSPQKSELLLLKPMRAKQLPSDIELYTRGVRIPTVKSIRVLGLRIQADGNNYETINLLKAATYQITRLISRISGRRFGMRELAEKAKLDCLIRKSYKRALGLPDSNSNDRFVALGLHNTVKKIMEAQRLSQMERLTRSATGRHILRSLGIRYDSQTGPKCTVPTQVRTVLLIQPIPEHMHPIHHEGRRSARVRALRSVLSKERDAYYVDAADYGTGKMVSAVIDAGGSLVAGCSIDTTNPGTVKEVAIALALQTYKARFIFAKGRVSPQAARILRGFAPATAARGLIGLAGLTLDPSTTSLAGRDGLAGDRARYPPAHAALDKASTVAWRRLQTNSYPNPFTLHKWYPDSYSPKCKLCGAKANLRHMLWECARVDRSKYPKISAVTSQDDWDALLKASSQEVQEAVVR</sequence>